<feature type="compositionally biased region" description="Polar residues" evidence="6">
    <location>
        <begin position="1"/>
        <end position="27"/>
    </location>
</feature>
<gene>
    <name evidence="7" type="ORF">O181_029063</name>
</gene>
<dbReference type="AlphaFoldDB" id="A0A9Q3CST5"/>
<keyword evidence="2" id="KW-0479">Metal-binding</keyword>
<accession>A0A9Q3CST5</accession>
<keyword evidence="3" id="KW-0863">Zinc-finger</keyword>
<comment type="caution">
    <text evidence="7">The sequence shown here is derived from an EMBL/GenBank/DDBJ whole genome shotgun (WGS) entry which is preliminary data.</text>
</comment>
<dbReference type="PANTHER" id="PTHR46481">
    <property type="entry name" value="ZINC FINGER BED DOMAIN-CONTAINING PROTEIN 4"/>
    <property type="match status" value="1"/>
</dbReference>
<feature type="region of interest" description="Disordered" evidence="6">
    <location>
        <begin position="1"/>
        <end position="30"/>
    </location>
</feature>
<evidence type="ECO:0000256" key="2">
    <source>
        <dbReference type="ARBA" id="ARBA00022723"/>
    </source>
</evidence>
<name>A0A9Q3CST5_9BASI</name>
<evidence type="ECO:0000256" key="1">
    <source>
        <dbReference type="ARBA" id="ARBA00004123"/>
    </source>
</evidence>
<protein>
    <recommendedName>
        <fullName evidence="9">BED-type domain-containing protein</fullName>
    </recommendedName>
</protein>
<dbReference type="OrthoDB" id="1607513at2759"/>
<dbReference type="GO" id="GO:0008270">
    <property type="term" value="F:zinc ion binding"/>
    <property type="evidence" value="ECO:0007669"/>
    <property type="project" value="UniProtKB-KW"/>
</dbReference>
<evidence type="ECO:0000313" key="8">
    <source>
        <dbReference type="Proteomes" id="UP000765509"/>
    </source>
</evidence>
<keyword evidence="8" id="KW-1185">Reference proteome</keyword>
<dbReference type="Proteomes" id="UP000765509">
    <property type="component" value="Unassembled WGS sequence"/>
</dbReference>
<dbReference type="GO" id="GO:0005634">
    <property type="term" value="C:nucleus"/>
    <property type="evidence" value="ECO:0007669"/>
    <property type="project" value="UniProtKB-SubCell"/>
</dbReference>
<organism evidence="7 8">
    <name type="scientific">Austropuccinia psidii MF-1</name>
    <dbReference type="NCBI Taxonomy" id="1389203"/>
    <lineage>
        <taxon>Eukaryota</taxon>
        <taxon>Fungi</taxon>
        <taxon>Dikarya</taxon>
        <taxon>Basidiomycota</taxon>
        <taxon>Pucciniomycotina</taxon>
        <taxon>Pucciniomycetes</taxon>
        <taxon>Pucciniales</taxon>
        <taxon>Sphaerophragmiaceae</taxon>
        <taxon>Austropuccinia</taxon>
    </lineage>
</organism>
<evidence type="ECO:0000313" key="7">
    <source>
        <dbReference type="EMBL" id="MBW0489348.1"/>
    </source>
</evidence>
<proteinExistence type="predicted"/>
<reference evidence="7" key="1">
    <citation type="submission" date="2021-03" db="EMBL/GenBank/DDBJ databases">
        <title>Draft genome sequence of rust myrtle Austropuccinia psidii MF-1, a brazilian biotype.</title>
        <authorList>
            <person name="Quecine M.C."/>
            <person name="Pachon D.M.R."/>
            <person name="Bonatelli M.L."/>
            <person name="Correr F.H."/>
            <person name="Franceschini L.M."/>
            <person name="Leite T.F."/>
            <person name="Margarido G.R.A."/>
            <person name="Almeida C.A."/>
            <person name="Ferrarezi J.A."/>
            <person name="Labate C.A."/>
        </authorList>
    </citation>
    <scope>NUCLEOTIDE SEQUENCE</scope>
    <source>
        <strain evidence="7">MF-1</strain>
    </source>
</reference>
<dbReference type="EMBL" id="AVOT02010034">
    <property type="protein sequence ID" value="MBW0489348.1"/>
    <property type="molecule type" value="Genomic_DNA"/>
</dbReference>
<keyword evidence="4" id="KW-0862">Zinc</keyword>
<evidence type="ECO:0000256" key="4">
    <source>
        <dbReference type="ARBA" id="ARBA00022833"/>
    </source>
</evidence>
<evidence type="ECO:0008006" key="9">
    <source>
        <dbReference type="Google" id="ProtNLM"/>
    </source>
</evidence>
<dbReference type="InterPro" id="IPR052035">
    <property type="entry name" value="ZnF_BED_domain_contain"/>
</dbReference>
<evidence type="ECO:0000256" key="3">
    <source>
        <dbReference type="ARBA" id="ARBA00022771"/>
    </source>
</evidence>
<comment type="subcellular location">
    <subcellularLocation>
        <location evidence="1">Nucleus</location>
    </subcellularLocation>
</comment>
<evidence type="ECO:0000256" key="6">
    <source>
        <dbReference type="SAM" id="MobiDB-lite"/>
    </source>
</evidence>
<dbReference type="PANTHER" id="PTHR46481:SF10">
    <property type="entry name" value="ZINC FINGER BED DOMAIN-CONTAINING PROTEIN 39"/>
    <property type="match status" value="1"/>
</dbReference>
<dbReference type="InterPro" id="IPR012337">
    <property type="entry name" value="RNaseH-like_sf"/>
</dbReference>
<sequence length="390" mass="43415">MSSAPSSLCSTPTPSDTELTTLPSTADPTHPQKRSWVWVYFSDVDEQYIQCQFVDRLGKTCNKRLKKDRTGSTKGMSQHLHLLHRIANPKSISSPLAKHNTMDQYVHNLHPKKVLSPSSLKTALVYFICDADLPLSITESPAFRALLELCNPAVTNILVRRASLTAHLTNIYFYHQEFIRNYLLSNEIDVSFTTDAWTSPNITAYLAVTAHYIDTDFKLTSIIIGLAEIEGNHSGASLATQFLTIIRRYDLEQKIICITTDNASVNNQMGQEIKATCPKFCAKDNMVGCMAHTIHLAARDGLKALGSTPPDTNNQVDNNNENPMSISSLIDPPDGLNLQYNSIIDKPTNATTLLSQVSTRWNSTYEMLNRALVLKDAYNHFCTPDSLASF</sequence>
<dbReference type="SUPFAM" id="SSF53098">
    <property type="entry name" value="Ribonuclease H-like"/>
    <property type="match status" value="1"/>
</dbReference>
<keyword evidence="5" id="KW-0539">Nucleus</keyword>
<evidence type="ECO:0000256" key="5">
    <source>
        <dbReference type="ARBA" id="ARBA00023242"/>
    </source>
</evidence>